<dbReference type="Gene3D" id="2.40.10.10">
    <property type="entry name" value="Trypsin-like serine proteases"/>
    <property type="match status" value="2"/>
</dbReference>
<evidence type="ECO:0000259" key="4">
    <source>
        <dbReference type="Pfam" id="PF00652"/>
    </source>
</evidence>
<feature type="compositionally biased region" description="Pro residues" evidence="2">
    <location>
        <begin position="399"/>
        <end position="423"/>
    </location>
</feature>
<feature type="compositionally biased region" description="Low complexity" evidence="2">
    <location>
        <begin position="424"/>
        <end position="437"/>
    </location>
</feature>
<proteinExistence type="predicted"/>
<keyword evidence="3" id="KW-0732">Signal</keyword>
<dbReference type="AlphaFoldDB" id="A0A0A7CM29"/>
<reference evidence="5" key="1">
    <citation type="journal article" date="2014" name="Genome Biol. Evol.">
        <title>The secreted proteins of Achlya hypogyna and Thraustotheca clavata identify the ancestral oomycete secretome and reveal gene acquisitions by horizontal gene transfer.</title>
        <authorList>
            <person name="Misner I."/>
            <person name="Blouin N."/>
            <person name="Leonard G."/>
            <person name="Richards T.A."/>
            <person name="Lane C.E."/>
        </authorList>
    </citation>
    <scope>NUCLEOTIDE SEQUENCE</scope>
    <source>
        <strain evidence="5">ATCC 34112</strain>
    </source>
</reference>
<evidence type="ECO:0000256" key="2">
    <source>
        <dbReference type="SAM" id="MobiDB-lite"/>
    </source>
</evidence>
<dbReference type="PROSITE" id="PS50231">
    <property type="entry name" value="RICIN_B_LECTIN"/>
    <property type="match status" value="1"/>
</dbReference>
<dbReference type="PRINTS" id="PR01217">
    <property type="entry name" value="PRICHEXTENSN"/>
</dbReference>
<feature type="compositionally biased region" description="Low complexity" evidence="2">
    <location>
        <begin position="382"/>
        <end position="398"/>
    </location>
</feature>
<feature type="chain" id="PRO_5002036950" evidence="3">
    <location>
        <begin position="19"/>
        <end position="690"/>
    </location>
</feature>
<evidence type="ECO:0000313" key="5">
    <source>
        <dbReference type="EMBL" id="AIG55520.1"/>
    </source>
</evidence>
<dbReference type="InterPro" id="IPR000772">
    <property type="entry name" value="Ricin_B_lectin"/>
</dbReference>
<dbReference type="InterPro" id="IPR035992">
    <property type="entry name" value="Ricin_B-like_lectins"/>
</dbReference>
<name>A0A0A7CM29_9STRA</name>
<dbReference type="SUPFAM" id="SSF50494">
    <property type="entry name" value="Trypsin-like serine proteases"/>
    <property type="match status" value="1"/>
</dbReference>
<feature type="region of interest" description="Disordered" evidence="2">
    <location>
        <begin position="377"/>
        <end position="478"/>
    </location>
</feature>
<dbReference type="InterPro" id="IPR043504">
    <property type="entry name" value="Peptidase_S1_PA_chymotrypsin"/>
</dbReference>
<protein>
    <submittedName>
        <fullName evidence="5">Secreted protein</fullName>
    </submittedName>
</protein>
<feature type="domain" description="Ricin B lectin" evidence="4">
    <location>
        <begin position="614"/>
        <end position="683"/>
    </location>
</feature>
<evidence type="ECO:0000256" key="3">
    <source>
        <dbReference type="SAM" id="SignalP"/>
    </source>
</evidence>
<dbReference type="Gene3D" id="2.80.10.50">
    <property type="match status" value="1"/>
</dbReference>
<dbReference type="PANTHER" id="PTHR36234:SF5">
    <property type="entry name" value="LYSYL ENDOPEPTIDASE"/>
    <property type="match status" value="1"/>
</dbReference>
<feature type="signal peptide" evidence="3">
    <location>
        <begin position="1"/>
        <end position="18"/>
    </location>
</feature>
<organism evidence="5">
    <name type="scientific">Thraustotheca clavata</name>
    <dbReference type="NCBI Taxonomy" id="74557"/>
    <lineage>
        <taxon>Eukaryota</taxon>
        <taxon>Sar</taxon>
        <taxon>Stramenopiles</taxon>
        <taxon>Oomycota</taxon>
        <taxon>Saprolegniomycetes</taxon>
        <taxon>Saprolegniales</taxon>
        <taxon>Achlyaceae</taxon>
        <taxon>Thraustotheca</taxon>
    </lineage>
</organism>
<dbReference type="Pfam" id="PF00652">
    <property type="entry name" value="Ricin_B_lectin"/>
    <property type="match status" value="1"/>
</dbReference>
<feature type="compositionally biased region" description="Pro residues" evidence="2">
    <location>
        <begin position="438"/>
        <end position="473"/>
    </location>
</feature>
<dbReference type="Pfam" id="PF13365">
    <property type="entry name" value="Trypsin_2"/>
    <property type="match status" value="1"/>
</dbReference>
<sequence>MLLKLAALLSSALALVQAQSPYSIGSAVSYSLTIDGGAPFTQVLSNPSASSLVVHIASMELPAGATLTIGTLDNSDKRVFTGSHNNFFSGVFNQKEIAITYTAPEYHNGTVVTIDKYYASSPPNNDLESICSKDGDLSKPAVCYQGSEPIKYQKSQAVARLTINGGLCTGWLIGSEGHMITNNHCISTQAEAAATVVEMHAECTTCGDINNGVQLACPGTVVATSTTLVATNSDLDFALVKLNLNAGVNLGQYGYLQVRDGPPVANEQVWLAGHPQGLPKRIAVVVEGNVPGTIISTNIGESCRPNEVSYILDTQGGSSGSPVMSTIDNTVVVVHNCGGCDGNGGGTNSGIPIANILAYLRSNGIAIPTNAIYSPPAPAPTPTRAATLAPTPASTRAPNPAPTPAPTPTRTPTPTLAPTPASTPAPTSAPTAALTPAPTQPPTPKPTPTATPTPTSTPAPKPSQTPKPAPSPTPTLSNSIHLYTISNRVISEYYQGLYVNALGGNANENFVYNQTTGAVQSTLGHAALPVPINNELLQRTKSNIVYGLCLRTIPGQTNIDVVPCNPNDIRQWISTSCSGTTVRNFIRIRTKFGKYISEWNSGVYANTLQNNMNELFEMKGKMFQVASNRQCLDVFSDSNGYHLHTYACSSSNGDQQWNIADGKIYHATYSNICLDVDPTDPNHTAQVDCT</sequence>
<dbReference type="InterPro" id="IPR009003">
    <property type="entry name" value="Peptidase_S1_PA"/>
</dbReference>
<keyword evidence="1" id="KW-0843">Virulence</keyword>
<dbReference type="PANTHER" id="PTHR36234">
    <property type="entry name" value="LYSYL ENDOPEPTIDASE"/>
    <property type="match status" value="1"/>
</dbReference>
<evidence type="ECO:0000256" key="1">
    <source>
        <dbReference type="ARBA" id="ARBA00023026"/>
    </source>
</evidence>
<dbReference type="EMBL" id="KM038059">
    <property type="protein sequence ID" value="AIG55520.1"/>
    <property type="molecule type" value="Genomic_DNA"/>
</dbReference>
<accession>A0A0A7CM29</accession>
<dbReference type="SUPFAM" id="SSF50370">
    <property type="entry name" value="Ricin B-like lectins"/>
    <property type="match status" value="1"/>
</dbReference>